<dbReference type="InterPro" id="IPR016163">
    <property type="entry name" value="Ald_DH_C"/>
</dbReference>
<dbReference type="FunFam" id="3.40.309.10:FF:000012">
    <property type="entry name" value="Betaine aldehyde dehydrogenase"/>
    <property type="match status" value="1"/>
</dbReference>
<gene>
    <name evidence="7" type="ORF">C9994_11745</name>
</gene>
<evidence type="ECO:0000256" key="3">
    <source>
        <dbReference type="ARBA" id="ARBA00023027"/>
    </source>
</evidence>
<evidence type="ECO:0000256" key="2">
    <source>
        <dbReference type="ARBA" id="ARBA00023002"/>
    </source>
</evidence>
<dbReference type="Proteomes" id="UP000240608">
    <property type="component" value="Unassembled WGS sequence"/>
</dbReference>
<evidence type="ECO:0000256" key="4">
    <source>
        <dbReference type="PROSITE-ProRule" id="PRU10007"/>
    </source>
</evidence>
<dbReference type="SUPFAM" id="SSF53720">
    <property type="entry name" value="ALDH-like"/>
    <property type="match status" value="1"/>
</dbReference>
<comment type="caution">
    <text evidence="7">The sequence shown here is derived from an EMBL/GenBank/DDBJ whole genome shotgun (WGS) entry which is preliminary data.</text>
</comment>
<dbReference type="Gene3D" id="3.40.309.10">
    <property type="entry name" value="Aldehyde Dehydrogenase, Chain A, domain 2"/>
    <property type="match status" value="1"/>
</dbReference>
<evidence type="ECO:0000259" key="6">
    <source>
        <dbReference type="Pfam" id="PF00171"/>
    </source>
</evidence>
<comment type="similarity">
    <text evidence="1 5">Belongs to the aldehyde dehydrogenase family.</text>
</comment>
<keyword evidence="3" id="KW-0520">NAD</keyword>
<proteinExistence type="inferred from homology"/>
<protein>
    <submittedName>
        <fullName evidence="7">2-hydroxymuconic semialdehyde dehydrogenase</fullName>
    </submittedName>
</protein>
<reference evidence="7 8" key="1">
    <citation type="submission" date="2018-03" db="EMBL/GenBank/DDBJ databases">
        <title>Cross-interface Injection: A General Nanoliter Liquid Handling Method Applied to Single Cells Genome Amplification Automated Nanoliter Liquid Handling Applied to Single Cell Multiple Displacement Amplification.</title>
        <authorList>
            <person name="Yun J."/>
            <person name="Xu P."/>
            <person name="Xu J."/>
            <person name="Dai X."/>
            <person name="Wang Y."/>
            <person name="Zheng X."/>
            <person name="Cao C."/>
            <person name="Yi Q."/>
            <person name="Zhu Y."/>
            <person name="Wang L."/>
            <person name="Dong Z."/>
            <person name="Huang Y."/>
            <person name="Huang L."/>
            <person name="Du W."/>
        </authorList>
    </citation>
    <scope>NUCLEOTIDE SEQUENCE [LARGE SCALE GENOMIC DNA]</scope>
    <source>
        <strain evidence="7 8">Z-D1-2</strain>
    </source>
</reference>
<dbReference type="FunFam" id="3.40.605.10:FF:000007">
    <property type="entry name" value="NAD/NADP-dependent betaine aldehyde dehydrogenase"/>
    <property type="match status" value="1"/>
</dbReference>
<dbReference type="EMBL" id="PYVU01000119">
    <property type="protein sequence ID" value="PTB94886.1"/>
    <property type="molecule type" value="Genomic_DNA"/>
</dbReference>
<dbReference type="AlphaFoldDB" id="A0A2T4DM87"/>
<dbReference type="InterPro" id="IPR016162">
    <property type="entry name" value="Ald_DH_N"/>
</dbReference>
<organism evidence="7 8">
    <name type="scientific">Marivirga lumbricoides</name>
    <dbReference type="NCBI Taxonomy" id="1046115"/>
    <lineage>
        <taxon>Bacteria</taxon>
        <taxon>Pseudomonadati</taxon>
        <taxon>Bacteroidota</taxon>
        <taxon>Cytophagia</taxon>
        <taxon>Cytophagales</taxon>
        <taxon>Marivirgaceae</taxon>
        <taxon>Marivirga</taxon>
    </lineage>
</organism>
<evidence type="ECO:0000313" key="8">
    <source>
        <dbReference type="Proteomes" id="UP000240608"/>
    </source>
</evidence>
<keyword evidence="2 5" id="KW-0560">Oxidoreductase</keyword>
<feature type="active site" evidence="4">
    <location>
        <position position="247"/>
    </location>
</feature>
<dbReference type="InterPro" id="IPR015590">
    <property type="entry name" value="Aldehyde_DH_dom"/>
</dbReference>
<dbReference type="CDD" id="cd07093">
    <property type="entry name" value="ALDH_F8_HMSADH"/>
    <property type="match status" value="1"/>
</dbReference>
<dbReference type="InterPro" id="IPR029510">
    <property type="entry name" value="Ald_DH_CS_GLU"/>
</dbReference>
<feature type="domain" description="Aldehyde dehydrogenase" evidence="6">
    <location>
        <begin position="17"/>
        <end position="475"/>
    </location>
</feature>
<dbReference type="PROSITE" id="PS00070">
    <property type="entry name" value="ALDEHYDE_DEHYDR_CYS"/>
    <property type="match status" value="1"/>
</dbReference>
<sequence>MEKISNYIGGELHAPSSGKYNENINPATAEVFSLVPECEAVDLDKAIQSAQSAFPLWSRSSAMERATVLTKIADLIEANAEELALAETTDTGKPLRLARTIDIPRASANMRFFAQAITQFSSESHATPDAINYTLKQPLGIVACISPWNLPLYLFTWKIAPALATGNCVIAKPSEVTPYTAYLFSKLCIEAGLPAGVLSILHGSGAGIGNALIENKHIKAVSFTGGTVTGKKIAATSAPMLRKVSLELGGKNPALVFADCDLEFTVQELVKASFTNQGEICLCASRILVEKSIYEDFKKRFVEKVAQLRVGDPLEEENNLGAIVSLNHLEKIKSYINLAKEEGGKLLYGKEVEAYNSRCKNGYFLGPHIFEKLGPNCRVNQEEIFGPVVTLASFAEENEALSMANNSNYGLAGTIWTSNLNRAHRVSEQLQTGIVWVNCWMNRDLRTPFGGMKESGLGREGGLQALNFFTESKNVCVKY</sequence>
<dbReference type="GO" id="GO:0016620">
    <property type="term" value="F:oxidoreductase activity, acting on the aldehyde or oxo group of donors, NAD or NADP as acceptor"/>
    <property type="evidence" value="ECO:0007669"/>
    <property type="project" value="InterPro"/>
</dbReference>
<accession>A0A2T4DM87</accession>
<dbReference type="Gene3D" id="3.40.605.10">
    <property type="entry name" value="Aldehyde Dehydrogenase, Chain A, domain 1"/>
    <property type="match status" value="1"/>
</dbReference>
<dbReference type="PANTHER" id="PTHR43720">
    <property type="entry name" value="2-AMINOMUCONIC SEMIALDEHYDE DEHYDROGENASE"/>
    <property type="match status" value="1"/>
</dbReference>
<dbReference type="InterPro" id="IPR016160">
    <property type="entry name" value="Ald_DH_CS_CYS"/>
</dbReference>
<evidence type="ECO:0000256" key="5">
    <source>
        <dbReference type="RuleBase" id="RU003345"/>
    </source>
</evidence>
<dbReference type="InterPro" id="IPR016161">
    <property type="entry name" value="Ald_DH/histidinol_DH"/>
</dbReference>
<dbReference type="PANTHER" id="PTHR43720:SF2">
    <property type="entry name" value="2-AMINOMUCONIC SEMIALDEHYDE DEHYDROGENASE"/>
    <property type="match status" value="1"/>
</dbReference>
<dbReference type="Pfam" id="PF00171">
    <property type="entry name" value="Aldedh"/>
    <property type="match status" value="1"/>
</dbReference>
<name>A0A2T4DM87_9BACT</name>
<evidence type="ECO:0000256" key="1">
    <source>
        <dbReference type="ARBA" id="ARBA00009986"/>
    </source>
</evidence>
<evidence type="ECO:0000313" key="7">
    <source>
        <dbReference type="EMBL" id="PTB94886.1"/>
    </source>
</evidence>
<dbReference type="PROSITE" id="PS00687">
    <property type="entry name" value="ALDEHYDE_DEHYDR_GLU"/>
    <property type="match status" value="1"/>
</dbReference>